<dbReference type="Proteomes" id="UP000790787">
    <property type="component" value="Chromosome 23"/>
</dbReference>
<evidence type="ECO:0000313" key="2">
    <source>
        <dbReference type="RefSeq" id="XP_075101800.1"/>
    </source>
</evidence>
<reference evidence="2" key="2">
    <citation type="submission" date="2025-08" db="UniProtKB">
        <authorList>
            <consortium name="RefSeq"/>
        </authorList>
    </citation>
    <scope>IDENTIFICATION</scope>
    <source>
        <tissue evidence="2">Leaf</tissue>
    </source>
</reference>
<proteinExistence type="predicted"/>
<name>A0AC58TX55_TOBAC</name>
<organism evidence="1 2">
    <name type="scientific">Nicotiana tabacum</name>
    <name type="common">Common tobacco</name>
    <dbReference type="NCBI Taxonomy" id="4097"/>
    <lineage>
        <taxon>Eukaryota</taxon>
        <taxon>Viridiplantae</taxon>
        <taxon>Streptophyta</taxon>
        <taxon>Embryophyta</taxon>
        <taxon>Tracheophyta</taxon>
        <taxon>Spermatophyta</taxon>
        <taxon>Magnoliopsida</taxon>
        <taxon>eudicotyledons</taxon>
        <taxon>Gunneridae</taxon>
        <taxon>Pentapetalae</taxon>
        <taxon>asterids</taxon>
        <taxon>lamiids</taxon>
        <taxon>Solanales</taxon>
        <taxon>Solanaceae</taxon>
        <taxon>Nicotianoideae</taxon>
        <taxon>Nicotianeae</taxon>
        <taxon>Nicotiana</taxon>
    </lineage>
</organism>
<gene>
    <name evidence="2" type="primary">LOC142177228</name>
</gene>
<reference evidence="1" key="1">
    <citation type="journal article" date="2014" name="Nat. Commun.">
        <title>The tobacco genome sequence and its comparison with those of tomato and potato.</title>
        <authorList>
            <person name="Sierro N."/>
            <person name="Battey J.N."/>
            <person name="Ouadi S."/>
            <person name="Bakaher N."/>
            <person name="Bovet L."/>
            <person name="Willig A."/>
            <person name="Goepfert S."/>
            <person name="Peitsch M.C."/>
            <person name="Ivanov N.V."/>
        </authorList>
    </citation>
    <scope>NUCLEOTIDE SEQUENCE [LARGE SCALE GENOMIC DNA]</scope>
</reference>
<keyword evidence="1" id="KW-1185">Reference proteome</keyword>
<dbReference type="RefSeq" id="XP_075101800.1">
    <property type="nucleotide sequence ID" value="XM_075245699.1"/>
</dbReference>
<protein>
    <submittedName>
        <fullName evidence="2">Uncharacterized protein LOC142177228</fullName>
    </submittedName>
</protein>
<sequence length="193" mass="21861">MTCTISVSTGGTFAFSGLAMAIHEMEDGHSRSLPQEHCKDIACENGPHFIDSKVMKFLAGLKIKRITSSPYHPTSNGQAESTNKVIIKDLKKKLKDAKGKWPDDLLGVLWAYRTTAKSRTGETPFSLMYGSEALMPVEVGEPTLRFSRANKEKNNEAFLVKLDLLEEHWDLEYVRMVAQNQSMERYYNRKENL</sequence>
<evidence type="ECO:0000313" key="1">
    <source>
        <dbReference type="Proteomes" id="UP000790787"/>
    </source>
</evidence>
<accession>A0AC58TX55</accession>